<feature type="compositionally biased region" description="Basic and acidic residues" evidence="5">
    <location>
        <begin position="181"/>
        <end position="202"/>
    </location>
</feature>
<feature type="coiled-coil region" evidence="4">
    <location>
        <begin position="581"/>
        <end position="608"/>
    </location>
</feature>
<feature type="coiled-coil region" evidence="4">
    <location>
        <begin position="491"/>
        <end position="518"/>
    </location>
</feature>
<reference evidence="7 8" key="1">
    <citation type="submission" date="2016-03" db="EMBL/GenBank/DDBJ databases">
        <title>EvidentialGene: Evidence-directed Construction of Genes on Genomes.</title>
        <authorList>
            <person name="Gilbert D.G."/>
            <person name="Choi J.-H."/>
            <person name="Mockaitis K."/>
            <person name="Colbourne J."/>
            <person name="Pfrender M."/>
        </authorList>
    </citation>
    <scope>NUCLEOTIDE SEQUENCE [LARGE SCALE GENOMIC DNA]</scope>
    <source>
        <strain evidence="7 8">Xinb3</strain>
        <tissue evidence="7">Complete organism</tissue>
    </source>
</reference>
<dbReference type="InterPro" id="IPR022092">
    <property type="entry name" value="TMF_DNA-bd"/>
</dbReference>
<dbReference type="PANTHER" id="PTHR46515">
    <property type="entry name" value="TATA ELEMENT MODULATORY FACTOR TMF1"/>
    <property type="match status" value="1"/>
</dbReference>
<keyword evidence="2" id="KW-0333">Golgi apparatus</keyword>
<dbReference type="PANTHER" id="PTHR46515:SF1">
    <property type="entry name" value="TATA ELEMENT MODULATORY FACTOR"/>
    <property type="match status" value="1"/>
</dbReference>
<dbReference type="InterPro" id="IPR052602">
    <property type="entry name" value="Growth_transcription_reg"/>
</dbReference>
<dbReference type="GO" id="GO:0005783">
    <property type="term" value="C:endoplasmic reticulum"/>
    <property type="evidence" value="ECO:0007669"/>
    <property type="project" value="TreeGrafter"/>
</dbReference>
<dbReference type="STRING" id="35525.A0A162RWM0"/>
<proteinExistence type="predicted"/>
<feature type="compositionally biased region" description="Low complexity" evidence="5">
    <location>
        <begin position="786"/>
        <end position="801"/>
    </location>
</feature>
<sequence>MSWLNTSSIANLAKSALKEAQKTIDKALDIRESDATNQQQSNKPIDNEILGHFLESFNLVKEGNDPPDETRIISGDVVVAEPNSSTEVETNKQLVFHAVESSVLQPLFSPKSLTATKDVGDIDESLTLTEDLGKKTSNLPDQVVTTDSLEDWNVTESYHSSTVSVSSSVTVISPENDSIDMDWKSDTKSDARDETSNHHTIENRPVSAVLSEAMKDSMKTETSASVSGDEIETTASSDIEIVASPQAGIRQILPPMRSRSNESKTHSRKPSAGSSDDSVTSGGQDSELHNEKCNLIHLNQIIEARDNQLQEFTRKFYALSEEVERAKSQLANGEKERIALNETIRRQTDEFAIRLSSIEKRYQQVLAERDSLIKKLEKVQLNHETYANLTDDLNEKNETIQQLRLEGEKLSKQHLQQSNIIKKLRTQEKEDEIRCKQLKDQNEDLKNEVERLNRSLSVKEELEKNQIEAVRQSAIVNNQLEKEVLANKVMMREKLAEADSLRAALAEVEQKLIEERAVAAIQNSAETERSLSAEVALRQRLQLEYEISSRAFEEEKQALTMRCQELVHSLAEVDCDRSKERERIHAEVSRLMHRLQEAESRSDELSQALTTATKPLLRQIDSLQHALSSQRLAEEKSEKLFQEKLAFLENQLLSAHQKGTADNETYIAMQDQINDLSEKCKLAKEENQKLILELQCEKNHCLTLEQARKKDNVSMELMKSQLVEELTLLRNKMAVLENDYEKQTIALEEERKKTSHLLIRFQEKELEYRVFPADLQNSGSIGRKLTSTTDVVSRSSSPTPSLGKLSLSGSFTESHSSNPWNPADELFDGGVVTPVPKSTLYDTMRAGSYTAVFESLQAQLKTRDGEVTQLQQELQSQEKSRDSLAKELTEMINSNQELSRRLSLLEMLHQEYEDLKTKYNALLQMYGEKIEENEELRLDLLDVKEMYKAQIDHLMKT</sequence>
<feature type="coiled-coil region" evidence="4">
    <location>
        <begin position="309"/>
        <end position="465"/>
    </location>
</feature>
<dbReference type="Proteomes" id="UP000076858">
    <property type="component" value="Unassembled WGS sequence"/>
</dbReference>
<feature type="domain" description="TATA element modulatory factor 1 TATA binding" evidence="6">
    <location>
        <begin position="843"/>
        <end position="954"/>
    </location>
</feature>
<evidence type="ECO:0000313" key="8">
    <source>
        <dbReference type="Proteomes" id="UP000076858"/>
    </source>
</evidence>
<dbReference type="InterPro" id="IPR022091">
    <property type="entry name" value="TMF_TATA-bd"/>
</dbReference>
<gene>
    <name evidence="7" type="ORF">APZ42_012359</name>
</gene>
<comment type="subcellular location">
    <subcellularLocation>
        <location evidence="1">Golgi apparatus</location>
    </subcellularLocation>
</comment>
<dbReference type="AlphaFoldDB" id="A0A162RWM0"/>
<protein>
    <recommendedName>
        <fullName evidence="6">TATA element modulatory factor 1 TATA binding domain-containing protein</fullName>
    </recommendedName>
</protein>
<feature type="compositionally biased region" description="Polar residues" evidence="5">
    <location>
        <begin position="807"/>
        <end position="820"/>
    </location>
</feature>
<evidence type="ECO:0000256" key="2">
    <source>
        <dbReference type="ARBA" id="ARBA00023034"/>
    </source>
</evidence>
<dbReference type="EMBL" id="LRGB01000106">
    <property type="protein sequence ID" value="KZS20841.1"/>
    <property type="molecule type" value="Genomic_DNA"/>
</dbReference>
<keyword evidence="8" id="KW-1185">Reference proteome</keyword>
<feature type="coiled-coil region" evidence="4">
    <location>
        <begin position="719"/>
        <end position="753"/>
    </location>
</feature>
<organism evidence="7 8">
    <name type="scientific">Daphnia magna</name>
    <dbReference type="NCBI Taxonomy" id="35525"/>
    <lineage>
        <taxon>Eukaryota</taxon>
        <taxon>Metazoa</taxon>
        <taxon>Ecdysozoa</taxon>
        <taxon>Arthropoda</taxon>
        <taxon>Crustacea</taxon>
        <taxon>Branchiopoda</taxon>
        <taxon>Diplostraca</taxon>
        <taxon>Cladocera</taxon>
        <taxon>Anomopoda</taxon>
        <taxon>Daphniidae</taxon>
        <taxon>Daphnia</taxon>
    </lineage>
</organism>
<comment type="caution">
    <text evidence="7">The sequence shown here is derived from an EMBL/GenBank/DDBJ whole genome shotgun (WGS) entry which is preliminary data.</text>
</comment>
<evidence type="ECO:0000259" key="6">
    <source>
        <dbReference type="Pfam" id="PF12325"/>
    </source>
</evidence>
<evidence type="ECO:0000313" key="7">
    <source>
        <dbReference type="EMBL" id="KZS20841.1"/>
    </source>
</evidence>
<evidence type="ECO:0000256" key="1">
    <source>
        <dbReference type="ARBA" id="ARBA00004555"/>
    </source>
</evidence>
<feature type="compositionally biased region" description="Polar residues" evidence="5">
    <location>
        <begin position="272"/>
        <end position="284"/>
    </location>
</feature>
<evidence type="ECO:0000256" key="3">
    <source>
        <dbReference type="ARBA" id="ARBA00023054"/>
    </source>
</evidence>
<feature type="region of interest" description="Disordered" evidence="5">
    <location>
        <begin position="786"/>
        <end position="823"/>
    </location>
</feature>
<dbReference type="OrthoDB" id="74178at2759"/>
<name>A0A162RWM0_9CRUS</name>
<dbReference type="GO" id="GO:0005794">
    <property type="term" value="C:Golgi apparatus"/>
    <property type="evidence" value="ECO:0007669"/>
    <property type="project" value="UniProtKB-SubCell"/>
</dbReference>
<evidence type="ECO:0000256" key="5">
    <source>
        <dbReference type="SAM" id="MobiDB-lite"/>
    </source>
</evidence>
<evidence type="ECO:0000256" key="4">
    <source>
        <dbReference type="SAM" id="Coils"/>
    </source>
</evidence>
<keyword evidence="3 4" id="KW-0175">Coiled coil</keyword>
<feature type="region of interest" description="Disordered" evidence="5">
    <location>
        <begin position="177"/>
        <end position="287"/>
    </location>
</feature>
<accession>A0A162RWM0</accession>
<feature type="coiled-coil region" evidence="4">
    <location>
        <begin position="853"/>
        <end position="925"/>
    </location>
</feature>
<dbReference type="Pfam" id="PF12325">
    <property type="entry name" value="TMF_TATA_bd"/>
    <property type="match status" value="1"/>
</dbReference>
<feature type="coiled-coil region" evidence="4">
    <location>
        <begin position="666"/>
        <end position="693"/>
    </location>
</feature>
<dbReference type="Pfam" id="PF12329">
    <property type="entry name" value="TMF_DNA_bd"/>
    <property type="match status" value="1"/>
</dbReference>